<accession>A0ABY7CI38</accession>
<gene>
    <name evidence="1" type="ORF">PtA15_5A472</name>
</gene>
<dbReference type="RefSeq" id="XP_053020454.1">
    <property type="nucleotide sequence ID" value="XM_053169237.1"/>
</dbReference>
<protein>
    <submittedName>
        <fullName evidence="1">Uncharacterized protein</fullName>
    </submittedName>
</protein>
<dbReference type="GeneID" id="77810132"/>
<proteinExistence type="predicted"/>
<organism evidence="1 2">
    <name type="scientific">Puccinia triticina</name>
    <dbReference type="NCBI Taxonomy" id="208348"/>
    <lineage>
        <taxon>Eukaryota</taxon>
        <taxon>Fungi</taxon>
        <taxon>Dikarya</taxon>
        <taxon>Basidiomycota</taxon>
        <taxon>Pucciniomycotina</taxon>
        <taxon>Pucciniomycetes</taxon>
        <taxon>Pucciniales</taxon>
        <taxon>Pucciniaceae</taxon>
        <taxon>Puccinia</taxon>
    </lineage>
</organism>
<sequence length="63" mass="7210">MAHHDWRFPKPAERAHRLNLRLGCHSSGTRRQPNAHSRIDPVYLRSSTIAVLEDKGLLRIDVG</sequence>
<evidence type="ECO:0000313" key="2">
    <source>
        <dbReference type="Proteomes" id="UP001164743"/>
    </source>
</evidence>
<name>A0ABY7CI38_9BASI</name>
<dbReference type="Proteomes" id="UP001164743">
    <property type="component" value="Chromosome 5A"/>
</dbReference>
<dbReference type="EMBL" id="CP110425">
    <property type="protein sequence ID" value="WAQ84899.1"/>
    <property type="molecule type" value="Genomic_DNA"/>
</dbReference>
<evidence type="ECO:0000313" key="1">
    <source>
        <dbReference type="EMBL" id="WAQ84899.1"/>
    </source>
</evidence>
<keyword evidence="2" id="KW-1185">Reference proteome</keyword>
<reference evidence="1" key="1">
    <citation type="submission" date="2022-10" db="EMBL/GenBank/DDBJ databases">
        <title>Puccinia triticina Genome sequencing and assembly.</title>
        <authorList>
            <person name="Li C."/>
        </authorList>
    </citation>
    <scope>NUCLEOTIDE SEQUENCE</scope>
    <source>
        <strain evidence="1">Pt15</strain>
    </source>
</reference>